<name>A0ABR8DEP8_9NOST</name>
<evidence type="ECO:0000313" key="2">
    <source>
        <dbReference type="Proteomes" id="UP000661112"/>
    </source>
</evidence>
<comment type="caution">
    <text evidence="1">The sequence shown here is derived from an EMBL/GenBank/DDBJ whole genome shotgun (WGS) entry which is preliminary data.</text>
</comment>
<dbReference type="RefSeq" id="WP_190479593.1">
    <property type="nucleotide sequence ID" value="NZ_JACJSG010000070.1"/>
</dbReference>
<proteinExistence type="predicted"/>
<keyword evidence="2" id="KW-1185">Reference proteome</keyword>
<reference evidence="1 2" key="1">
    <citation type="journal article" date="2020" name="ISME J.">
        <title>Comparative genomics reveals insights into cyanobacterial evolution and habitat adaptation.</title>
        <authorList>
            <person name="Chen M.Y."/>
            <person name="Teng W.K."/>
            <person name="Zhao L."/>
            <person name="Hu C.X."/>
            <person name="Zhou Y.K."/>
            <person name="Han B.P."/>
            <person name="Song L.R."/>
            <person name="Shu W.S."/>
        </authorList>
    </citation>
    <scope>NUCLEOTIDE SEQUENCE [LARGE SCALE GENOMIC DNA]</scope>
    <source>
        <strain evidence="1 2">FACHB-119</strain>
    </source>
</reference>
<dbReference type="EMBL" id="JACJSG010000070">
    <property type="protein sequence ID" value="MBD2505114.1"/>
    <property type="molecule type" value="Genomic_DNA"/>
</dbReference>
<accession>A0ABR8DEP8</accession>
<sequence length="122" mass="13881">MTKLDLNDEQLAVISKACELLARIHMGQLEEVAWLFSSLPEERYQELTETLKELNTLITQMPKQSHFGIRSEQVPQIARSAYDIHQVIQHHLAWKRNPQGGVGGNFDSPVQYSTIPLPTISE</sequence>
<dbReference type="Proteomes" id="UP000661112">
    <property type="component" value="Unassembled WGS sequence"/>
</dbReference>
<gene>
    <name evidence="1" type="ORF">H6G83_31690</name>
</gene>
<evidence type="ECO:0000313" key="1">
    <source>
        <dbReference type="EMBL" id="MBD2505114.1"/>
    </source>
</evidence>
<organism evidence="1 2">
    <name type="scientific">Anabaena azotica FACHB-119</name>
    <dbReference type="NCBI Taxonomy" id="947527"/>
    <lineage>
        <taxon>Bacteria</taxon>
        <taxon>Bacillati</taxon>
        <taxon>Cyanobacteriota</taxon>
        <taxon>Cyanophyceae</taxon>
        <taxon>Nostocales</taxon>
        <taxon>Nostocaceae</taxon>
        <taxon>Anabaena</taxon>
        <taxon>Anabaena azotica</taxon>
    </lineage>
</organism>
<protein>
    <submittedName>
        <fullName evidence="1">Uncharacterized protein</fullName>
    </submittedName>
</protein>